<evidence type="ECO:0000313" key="3">
    <source>
        <dbReference type="EMBL" id="MUN36195.1"/>
    </source>
</evidence>
<comment type="caution">
    <text evidence="3">The sequence shown here is derived from an EMBL/GenBank/DDBJ whole genome shotgun (WGS) entry which is preliminary data.</text>
</comment>
<feature type="domain" description="VWA-like" evidence="1">
    <location>
        <begin position="294"/>
        <end position="416"/>
    </location>
</feature>
<proteinExistence type="predicted"/>
<accession>A0A7K1KVW9</accession>
<evidence type="ECO:0000259" key="1">
    <source>
        <dbReference type="Pfam" id="PF09967"/>
    </source>
</evidence>
<dbReference type="CDD" id="cd00198">
    <property type="entry name" value="vWFA"/>
    <property type="match status" value="1"/>
</dbReference>
<dbReference type="Pfam" id="PF13203">
    <property type="entry name" value="DUF2201_N"/>
    <property type="match status" value="1"/>
</dbReference>
<sequence length="426" mass="46027">MSGLPLDALPPGPRRKWAAARVWAAHRAPYLADALLTLDPVVVPDTEVTGGGAALRRFPADTGWHLHISPAELDRQSVPRVGFWVLHQLAHLLREHAARYPGAAAPLPDAAAPGADRTPDQRTWNVAADAELYDDLSIGWTEPPADPPPPHALGLPGDGLARRYWELLRARAEPLDPAVAAGDCGSGCDGQPRPWNCDLPPLPRTSARLTALETARRVREHLRTREDVPGGWRRWAEEVLEPTVDWRRQLAARIRRCVARTAGRVDFTYRRPSRRAASTPGVVLPSPHQPLPAVTVLIDTSGSMSDTMLGRCLAEVDGVLRAVGIGRDRLTVISVDARAYRAQTPRRLSDLRLGGGGGTDIRAGFDAALARGPVPDLIIALTDGHTPWPDDPPPRTRVVAGLLDPAGRTPGWATTVLISDEGPRAE</sequence>
<dbReference type="SUPFAM" id="SSF53300">
    <property type="entry name" value="vWA-like"/>
    <property type="match status" value="1"/>
</dbReference>
<keyword evidence="4" id="KW-1185">Reference proteome</keyword>
<dbReference type="PANTHER" id="PTHR38730:SF1">
    <property type="entry name" value="SLL7028 PROTEIN"/>
    <property type="match status" value="1"/>
</dbReference>
<protein>
    <recommendedName>
        <fullName evidence="5">Metal-dependent peptidase</fullName>
    </recommendedName>
</protein>
<dbReference type="EMBL" id="WOFH01000002">
    <property type="protein sequence ID" value="MUN36195.1"/>
    <property type="molecule type" value="Genomic_DNA"/>
</dbReference>
<dbReference type="InterPro" id="IPR036465">
    <property type="entry name" value="vWFA_dom_sf"/>
</dbReference>
<reference evidence="3 4" key="1">
    <citation type="submission" date="2019-11" db="EMBL/GenBank/DDBJ databases">
        <authorList>
            <person name="Cao P."/>
        </authorList>
    </citation>
    <scope>NUCLEOTIDE SEQUENCE [LARGE SCALE GENOMIC DNA]</scope>
    <source>
        <strain evidence="3 4">NEAU-AAG5</strain>
    </source>
</reference>
<dbReference type="Pfam" id="PF09967">
    <property type="entry name" value="DUF2201"/>
    <property type="match status" value="1"/>
</dbReference>
<dbReference type="Gene3D" id="3.40.50.410">
    <property type="entry name" value="von Willebrand factor, type A domain"/>
    <property type="match status" value="1"/>
</dbReference>
<dbReference type="InterPro" id="IPR025154">
    <property type="entry name" value="Put_metallopeptidase_dom"/>
</dbReference>
<name>A0A7K1KVW9_9ACTN</name>
<organism evidence="3 4">
    <name type="scientific">Actinomadura litoris</name>
    <dbReference type="NCBI Taxonomy" id="2678616"/>
    <lineage>
        <taxon>Bacteria</taxon>
        <taxon>Bacillati</taxon>
        <taxon>Actinomycetota</taxon>
        <taxon>Actinomycetes</taxon>
        <taxon>Streptosporangiales</taxon>
        <taxon>Thermomonosporaceae</taxon>
        <taxon>Actinomadura</taxon>
    </lineage>
</organism>
<gene>
    <name evidence="3" type="ORF">GNZ18_06235</name>
</gene>
<evidence type="ECO:0008006" key="5">
    <source>
        <dbReference type="Google" id="ProtNLM"/>
    </source>
</evidence>
<dbReference type="AlphaFoldDB" id="A0A7K1KVW9"/>
<dbReference type="PANTHER" id="PTHR38730">
    <property type="entry name" value="SLL7028 PROTEIN"/>
    <property type="match status" value="1"/>
</dbReference>
<evidence type="ECO:0000259" key="2">
    <source>
        <dbReference type="Pfam" id="PF13203"/>
    </source>
</evidence>
<dbReference type="InterPro" id="IPR018698">
    <property type="entry name" value="VWA-like_dom"/>
</dbReference>
<dbReference type="RefSeq" id="WP_156215195.1">
    <property type="nucleotide sequence ID" value="NZ_WOFH01000002.1"/>
</dbReference>
<evidence type="ECO:0000313" key="4">
    <source>
        <dbReference type="Proteomes" id="UP000432015"/>
    </source>
</evidence>
<feature type="domain" description="Putative metallopeptidase" evidence="2">
    <location>
        <begin position="19"/>
        <end position="286"/>
    </location>
</feature>
<dbReference type="Proteomes" id="UP000432015">
    <property type="component" value="Unassembled WGS sequence"/>
</dbReference>